<dbReference type="Proteomes" id="UP000249364">
    <property type="component" value="Unassembled WGS sequence"/>
</dbReference>
<name>A0A2W7QLK2_9RHOB</name>
<sequence>MLGAGRLIRSMEQAAASALVLCGAAQAFAQDAPLILPSGVQASYYDIIWDEDLSVIRLRYVVPQLAEPESLYHADALRVFEDMEWLCETQMQNVFAAGEDAREQGWESVVVTLMDRPIEFGMRDAEIFQLFEWFSLSMDGCEPELDEYHD</sequence>
<gene>
    <name evidence="1" type="ORF">LY56_00326</name>
</gene>
<evidence type="ECO:0000313" key="1">
    <source>
        <dbReference type="EMBL" id="PZX48176.1"/>
    </source>
</evidence>
<dbReference type="STRING" id="121821.GCA_001870675_02398"/>
<organism evidence="1 2">
    <name type="scientific">Roseinatronobacter thiooxidans</name>
    <dbReference type="NCBI Taxonomy" id="121821"/>
    <lineage>
        <taxon>Bacteria</taxon>
        <taxon>Pseudomonadati</taxon>
        <taxon>Pseudomonadota</taxon>
        <taxon>Alphaproteobacteria</taxon>
        <taxon>Rhodobacterales</taxon>
        <taxon>Paracoccaceae</taxon>
        <taxon>Roseinatronobacter</taxon>
    </lineage>
</organism>
<dbReference type="AlphaFoldDB" id="A0A2W7QLK2"/>
<reference evidence="1 2" key="1">
    <citation type="submission" date="2018-06" db="EMBL/GenBank/DDBJ databases">
        <title>Genomic Encyclopedia of Archaeal and Bacterial Type Strains, Phase II (KMG-II): from individual species to whole genera.</title>
        <authorList>
            <person name="Goeker M."/>
        </authorList>
    </citation>
    <scope>NUCLEOTIDE SEQUENCE [LARGE SCALE GENOMIC DNA]</scope>
    <source>
        <strain evidence="1 2">DSM 13087</strain>
    </source>
</reference>
<accession>A0A2W7QLK2</accession>
<dbReference type="InterPro" id="IPR045467">
    <property type="entry name" value="DUF6497"/>
</dbReference>
<dbReference type="Pfam" id="PF20107">
    <property type="entry name" value="DUF6497"/>
    <property type="match status" value="1"/>
</dbReference>
<proteinExistence type="predicted"/>
<dbReference type="EMBL" id="QKZQ01000001">
    <property type="protein sequence ID" value="PZX48176.1"/>
    <property type="molecule type" value="Genomic_DNA"/>
</dbReference>
<evidence type="ECO:0000313" key="2">
    <source>
        <dbReference type="Proteomes" id="UP000249364"/>
    </source>
</evidence>
<comment type="caution">
    <text evidence="1">The sequence shown here is derived from an EMBL/GenBank/DDBJ whole genome shotgun (WGS) entry which is preliminary data.</text>
</comment>
<protein>
    <submittedName>
        <fullName evidence="1">Uncharacterized protein</fullName>
    </submittedName>
</protein>
<keyword evidence="2" id="KW-1185">Reference proteome</keyword>